<sequence>MTLSRWKTLFSLGVALCLPALPAHAALRVFACEPEWGALAQELGGPLVEVSVATTAMQDPHQIQAKPSLIARARNADLVVCTGAELEIGWLPILLQQSGNAKVQPGQPGHFAAADHVRKLELPAQVDRSQGDVHAAGNPHIQTDPRNIAAVATALGARLQQVDPTHAADYAKRQADFAQRWQQALTRWNTQIAPLKGVSVVSQHKAFAYLYDWVGLKEVAVLEPKPGVEPSAAHLQGVLATLKGAPARMVIHAAYQDGKPSDWLSKNAGLPKVTLPFTVGGSEGAKDLFSLFDDTVARLLAAGGAK</sequence>
<keyword evidence="3" id="KW-1185">Reference proteome</keyword>
<organism evidence="2 3">
    <name type="scientific">Ideonella lacteola</name>
    <dbReference type="NCBI Taxonomy" id="2984193"/>
    <lineage>
        <taxon>Bacteria</taxon>
        <taxon>Pseudomonadati</taxon>
        <taxon>Pseudomonadota</taxon>
        <taxon>Betaproteobacteria</taxon>
        <taxon>Burkholderiales</taxon>
        <taxon>Sphaerotilaceae</taxon>
        <taxon>Ideonella</taxon>
    </lineage>
</organism>
<evidence type="ECO:0000313" key="3">
    <source>
        <dbReference type="Proteomes" id="UP001371218"/>
    </source>
</evidence>
<evidence type="ECO:0000313" key="2">
    <source>
        <dbReference type="EMBL" id="MEK8033779.1"/>
    </source>
</evidence>
<proteinExistence type="predicted"/>
<evidence type="ECO:0000256" key="1">
    <source>
        <dbReference type="SAM" id="SignalP"/>
    </source>
</evidence>
<dbReference type="InterPro" id="IPR050492">
    <property type="entry name" value="Bact_metal-bind_prot9"/>
</dbReference>
<dbReference type="Pfam" id="PF01297">
    <property type="entry name" value="ZnuA"/>
    <property type="match status" value="1"/>
</dbReference>
<dbReference type="EMBL" id="JBBUTG010000021">
    <property type="protein sequence ID" value="MEK8033779.1"/>
    <property type="molecule type" value="Genomic_DNA"/>
</dbReference>
<reference evidence="2 3" key="1">
    <citation type="submission" date="2024-04" db="EMBL/GenBank/DDBJ databases">
        <title>Novel species of the genus Ideonella isolated from streams.</title>
        <authorList>
            <person name="Lu H."/>
        </authorList>
    </citation>
    <scope>NUCLEOTIDE SEQUENCE [LARGE SCALE GENOMIC DNA]</scope>
    <source>
        <strain evidence="2 3">DXS29W</strain>
    </source>
</reference>
<feature type="signal peptide" evidence="1">
    <location>
        <begin position="1"/>
        <end position="25"/>
    </location>
</feature>
<dbReference type="PANTHER" id="PTHR42953:SF2">
    <property type="entry name" value="ADHESION PROTEIN"/>
    <property type="match status" value="1"/>
</dbReference>
<dbReference type="Gene3D" id="3.40.50.1980">
    <property type="entry name" value="Nitrogenase molybdenum iron protein domain"/>
    <property type="match status" value="2"/>
</dbReference>
<dbReference type="RefSeq" id="WP_341428203.1">
    <property type="nucleotide sequence ID" value="NZ_JBBUTG010000021.1"/>
</dbReference>
<keyword evidence="1" id="KW-0732">Signal</keyword>
<comment type="caution">
    <text evidence="2">The sequence shown here is derived from an EMBL/GenBank/DDBJ whole genome shotgun (WGS) entry which is preliminary data.</text>
</comment>
<protein>
    <submittedName>
        <fullName evidence="2">Zinc ABC transporter substrate-binding protein</fullName>
    </submittedName>
</protein>
<accession>A0ABU9BXD4</accession>
<feature type="chain" id="PRO_5047339002" evidence="1">
    <location>
        <begin position="26"/>
        <end position="306"/>
    </location>
</feature>
<name>A0ABU9BXD4_9BURK</name>
<gene>
    <name evidence="2" type="ORF">AACH06_23395</name>
</gene>
<dbReference type="CDD" id="cd01145">
    <property type="entry name" value="TroA_c"/>
    <property type="match status" value="1"/>
</dbReference>
<dbReference type="InterPro" id="IPR006127">
    <property type="entry name" value="ZnuA-like"/>
</dbReference>
<dbReference type="PANTHER" id="PTHR42953">
    <property type="entry name" value="HIGH-AFFINITY ZINC UPTAKE SYSTEM PROTEIN ZNUA-RELATED"/>
    <property type="match status" value="1"/>
</dbReference>
<dbReference type="SUPFAM" id="SSF53807">
    <property type="entry name" value="Helical backbone' metal receptor"/>
    <property type="match status" value="1"/>
</dbReference>
<dbReference type="Proteomes" id="UP001371218">
    <property type="component" value="Unassembled WGS sequence"/>
</dbReference>